<reference evidence="6 7" key="1">
    <citation type="submission" date="2015-10" db="EMBL/GenBank/DDBJ databases">
        <authorList>
            <person name="Gilbert D.G."/>
        </authorList>
    </citation>
    <scope>NUCLEOTIDE SEQUENCE [LARGE SCALE GENOMIC DNA]</scope>
    <source>
        <strain evidence="6">COMA1</strain>
    </source>
</reference>
<dbReference type="Proteomes" id="UP000199032">
    <property type="component" value="Unassembled WGS sequence"/>
</dbReference>
<dbReference type="InterPro" id="IPR051206">
    <property type="entry name" value="NAMLAA_amidase_2"/>
</dbReference>
<dbReference type="InterPro" id="IPR036505">
    <property type="entry name" value="Amidase/PGRP_sf"/>
</dbReference>
<dbReference type="CDD" id="cd06583">
    <property type="entry name" value="PGRP"/>
    <property type="match status" value="1"/>
</dbReference>
<dbReference type="GO" id="GO:0009254">
    <property type="term" value="P:peptidoglycan turnover"/>
    <property type="evidence" value="ECO:0007669"/>
    <property type="project" value="TreeGrafter"/>
</dbReference>
<evidence type="ECO:0000256" key="4">
    <source>
        <dbReference type="ARBA" id="ARBA00023316"/>
    </source>
</evidence>
<evidence type="ECO:0000256" key="1">
    <source>
        <dbReference type="ARBA" id="ARBA00001561"/>
    </source>
</evidence>
<dbReference type="RefSeq" id="WP_176697779.1">
    <property type="nucleotide sequence ID" value="NZ_CZQA01000001.1"/>
</dbReference>
<evidence type="ECO:0000259" key="5">
    <source>
        <dbReference type="SMART" id="SM00644"/>
    </source>
</evidence>
<dbReference type="Pfam" id="PF01510">
    <property type="entry name" value="Amidase_2"/>
    <property type="match status" value="1"/>
</dbReference>
<dbReference type="Gene3D" id="3.40.80.10">
    <property type="entry name" value="Peptidoglycan recognition protein-like"/>
    <property type="match status" value="1"/>
</dbReference>
<dbReference type="PANTHER" id="PTHR30417">
    <property type="entry name" value="N-ACETYLMURAMOYL-L-ALANINE AMIDASE AMID"/>
    <property type="match status" value="1"/>
</dbReference>
<keyword evidence="4" id="KW-0961">Cell wall biogenesis/degradation</keyword>
<gene>
    <name evidence="6" type="ORF">COMA1_10432</name>
</gene>
<comment type="catalytic activity">
    <reaction evidence="1">
        <text>Hydrolyzes the link between N-acetylmuramoyl residues and L-amino acid residues in certain cell-wall glycopeptides.</text>
        <dbReference type="EC" id="3.5.1.28"/>
    </reaction>
</comment>
<dbReference type="InterPro" id="IPR002502">
    <property type="entry name" value="Amidase_domain"/>
</dbReference>
<dbReference type="SUPFAM" id="SSF55846">
    <property type="entry name" value="N-acetylmuramoyl-L-alanine amidase-like"/>
    <property type="match status" value="1"/>
</dbReference>
<evidence type="ECO:0000313" key="6">
    <source>
        <dbReference type="EMBL" id="CUS32125.1"/>
    </source>
</evidence>
<dbReference type="EMBL" id="CZQA01000001">
    <property type="protein sequence ID" value="CUS32125.1"/>
    <property type="molecule type" value="Genomic_DNA"/>
</dbReference>
<evidence type="ECO:0000256" key="3">
    <source>
        <dbReference type="ARBA" id="ARBA00022801"/>
    </source>
</evidence>
<evidence type="ECO:0000313" key="7">
    <source>
        <dbReference type="Proteomes" id="UP000199032"/>
    </source>
</evidence>
<evidence type="ECO:0000256" key="2">
    <source>
        <dbReference type="ARBA" id="ARBA00011901"/>
    </source>
</evidence>
<dbReference type="GO" id="GO:0009253">
    <property type="term" value="P:peptidoglycan catabolic process"/>
    <property type="evidence" value="ECO:0007669"/>
    <property type="project" value="InterPro"/>
</dbReference>
<accession>A0A0S4L650</accession>
<dbReference type="AlphaFoldDB" id="A0A0S4L650"/>
<keyword evidence="7" id="KW-1185">Reference proteome</keyword>
<sequence>MAIQWIGSPNKDKGREGYRPEAIVIHIMEGTLKGTDAWFTNEESGVSAHYGIGKSGEIHQYVGESDRAWHAGRIVSPTWRLLKADVNPNWYTIGIEHEGTEDSPWSDALYKASAGLIEAISRRWAIPCDRDHIIGHREIRADKTCPGLEVDLDQLVDMAKDIQQSPSTFNFVKKPGIVQTRVDLNIREKAPTSAAPLVRTIKGGRRLQYQGWTSNGLSVNGNAHWYKDVDGNYFWAGATAQPIPGL</sequence>
<proteinExistence type="predicted"/>
<feature type="domain" description="N-acetylmuramoyl-L-alanine amidase" evidence="5">
    <location>
        <begin position="8"/>
        <end position="147"/>
    </location>
</feature>
<protein>
    <recommendedName>
        <fullName evidence="2">N-acetylmuramoyl-L-alanine amidase</fullName>
        <ecNumber evidence="2">3.5.1.28</ecNumber>
    </recommendedName>
</protein>
<dbReference type="STRING" id="1742972.COMA1_10432"/>
<dbReference type="SMART" id="SM00644">
    <property type="entry name" value="Ami_2"/>
    <property type="match status" value="1"/>
</dbReference>
<dbReference type="GO" id="GO:0008745">
    <property type="term" value="F:N-acetylmuramoyl-L-alanine amidase activity"/>
    <property type="evidence" value="ECO:0007669"/>
    <property type="project" value="UniProtKB-EC"/>
</dbReference>
<dbReference type="EC" id="3.5.1.28" evidence="2"/>
<dbReference type="PANTHER" id="PTHR30417:SF1">
    <property type="entry name" value="N-ACETYLMURAMOYL-L-ALANINE AMIDASE AMID"/>
    <property type="match status" value="1"/>
</dbReference>
<keyword evidence="3" id="KW-0378">Hydrolase</keyword>
<organism evidence="6 7">
    <name type="scientific">Candidatus Nitrospira nitrosa</name>
    <dbReference type="NCBI Taxonomy" id="1742972"/>
    <lineage>
        <taxon>Bacteria</taxon>
        <taxon>Pseudomonadati</taxon>
        <taxon>Nitrospirota</taxon>
        <taxon>Nitrospiria</taxon>
        <taxon>Nitrospirales</taxon>
        <taxon>Nitrospiraceae</taxon>
        <taxon>Nitrospira</taxon>
    </lineage>
</organism>
<dbReference type="GO" id="GO:0071555">
    <property type="term" value="P:cell wall organization"/>
    <property type="evidence" value="ECO:0007669"/>
    <property type="project" value="UniProtKB-KW"/>
</dbReference>
<name>A0A0S4L650_9BACT</name>